<dbReference type="EMBL" id="CADCTK010000910">
    <property type="protein sequence ID" value="CAA9288421.1"/>
    <property type="molecule type" value="Genomic_DNA"/>
</dbReference>
<dbReference type="Gene3D" id="3.30.63.10">
    <property type="entry name" value="Guanylate Kinase phosphate binding domain"/>
    <property type="match status" value="1"/>
</dbReference>
<dbReference type="PROSITE" id="PS50052">
    <property type="entry name" value="GUANYLATE_KINASE_2"/>
    <property type="match status" value="1"/>
</dbReference>
<evidence type="ECO:0000256" key="1">
    <source>
        <dbReference type="ARBA" id="ARBA00005790"/>
    </source>
</evidence>
<keyword evidence="4 9" id="KW-0808">Transferase</keyword>
<dbReference type="SUPFAM" id="SSF52540">
    <property type="entry name" value="P-loop containing nucleoside triphosphate hydrolases"/>
    <property type="match status" value="1"/>
</dbReference>
<dbReference type="Pfam" id="PF00625">
    <property type="entry name" value="Guanylate_kin"/>
    <property type="match status" value="1"/>
</dbReference>
<dbReference type="Gene3D" id="3.40.50.300">
    <property type="entry name" value="P-loop containing nucleotide triphosphate hydrolases"/>
    <property type="match status" value="1"/>
</dbReference>
<dbReference type="HAMAP" id="MF_00328">
    <property type="entry name" value="Guanylate_kinase"/>
    <property type="match status" value="1"/>
</dbReference>
<dbReference type="PANTHER" id="PTHR23117:SF13">
    <property type="entry name" value="GUANYLATE KINASE"/>
    <property type="match status" value="1"/>
</dbReference>
<comment type="similarity">
    <text evidence="1 9">Belongs to the guanylate kinase family.</text>
</comment>
<protein>
    <recommendedName>
        <fullName evidence="3 9">Guanylate kinase</fullName>
        <ecNumber evidence="2 9">2.7.4.8</ecNumber>
    </recommendedName>
    <alternativeName>
        <fullName evidence="8 9">GMP kinase</fullName>
    </alternativeName>
</protein>
<dbReference type="InterPro" id="IPR017665">
    <property type="entry name" value="Guanylate_kinase"/>
</dbReference>
<dbReference type="PANTHER" id="PTHR23117">
    <property type="entry name" value="GUANYLATE KINASE-RELATED"/>
    <property type="match status" value="1"/>
</dbReference>
<evidence type="ECO:0000259" key="10">
    <source>
        <dbReference type="PROSITE" id="PS50052"/>
    </source>
</evidence>
<dbReference type="FunFam" id="3.30.63.10:FF:000002">
    <property type="entry name" value="Guanylate kinase 1"/>
    <property type="match status" value="1"/>
</dbReference>
<dbReference type="NCBIfam" id="TIGR03263">
    <property type="entry name" value="guanyl_kin"/>
    <property type="match status" value="1"/>
</dbReference>
<accession>A0A6J4JV27</accession>
<keyword evidence="5 9" id="KW-0547">Nucleotide-binding</keyword>
<dbReference type="AlphaFoldDB" id="A0A6J4JV27"/>
<dbReference type="GO" id="GO:0005829">
    <property type="term" value="C:cytosol"/>
    <property type="evidence" value="ECO:0007669"/>
    <property type="project" value="TreeGrafter"/>
</dbReference>
<evidence type="ECO:0000256" key="9">
    <source>
        <dbReference type="HAMAP-Rule" id="MF_00328"/>
    </source>
</evidence>
<comment type="subcellular location">
    <subcellularLocation>
        <location evidence="9">Cytoplasm</location>
    </subcellularLocation>
</comment>
<evidence type="ECO:0000313" key="11">
    <source>
        <dbReference type="EMBL" id="CAA9288421.1"/>
    </source>
</evidence>
<dbReference type="GO" id="GO:0004385">
    <property type="term" value="F:GMP kinase activity"/>
    <property type="evidence" value="ECO:0007669"/>
    <property type="project" value="UniProtKB-UniRule"/>
</dbReference>
<feature type="binding site" evidence="9">
    <location>
        <begin position="28"/>
        <end position="35"/>
    </location>
    <ligand>
        <name>ATP</name>
        <dbReference type="ChEBI" id="CHEBI:30616"/>
    </ligand>
</feature>
<keyword evidence="6 9" id="KW-0418">Kinase</keyword>
<dbReference type="SMART" id="SM00072">
    <property type="entry name" value="GuKc"/>
    <property type="match status" value="1"/>
</dbReference>
<evidence type="ECO:0000256" key="7">
    <source>
        <dbReference type="ARBA" id="ARBA00022840"/>
    </source>
</evidence>
<dbReference type="InterPro" id="IPR027417">
    <property type="entry name" value="P-loop_NTPase"/>
</dbReference>
<keyword evidence="7 9" id="KW-0067">ATP-binding</keyword>
<dbReference type="InterPro" id="IPR008144">
    <property type="entry name" value="Guanylate_kin-like_dom"/>
</dbReference>
<comment type="function">
    <text evidence="9">Essential for recycling GMP and indirectly, cGMP.</text>
</comment>
<dbReference type="EC" id="2.7.4.8" evidence="2 9"/>
<dbReference type="GO" id="GO:0005524">
    <property type="term" value="F:ATP binding"/>
    <property type="evidence" value="ECO:0007669"/>
    <property type="project" value="UniProtKB-UniRule"/>
</dbReference>
<proteinExistence type="inferred from homology"/>
<evidence type="ECO:0000256" key="5">
    <source>
        <dbReference type="ARBA" id="ARBA00022741"/>
    </source>
</evidence>
<evidence type="ECO:0000256" key="6">
    <source>
        <dbReference type="ARBA" id="ARBA00022777"/>
    </source>
</evidence>
<sequence>MRADMDDPGLNPLVRGQQPSPLLVILSGPSGVGKDAALMRMRELGFPFHFVVTATDRPERPGEIAGVDYHFLSTAQFRQMIERNEFVEWAEVYGQLKGIPKTEIRDALGSGKDVVMRVDVQGAATIRSIAPDAILIFMIPANFDELRDRLRWRRTDSSEDLERRIDTARHELERIGDFDYVVVNEEARLDEAVGQIRSIIRAEKQRVRPRQVGPSQFL</sequence>
<evidence type="ECO:0000256" key="2">
    <source>
        <dbReference type="ARBA" id="ARBA00012961"/>
    </source>
</evidence>
<dbReference type="NCBIfam" id="NF011325">
    <property type="entry name" value="PRK14738.1"/>
    <property type="match status" value="1"/>
</dbReference>
<reference evidence="11" key="1">
    <citation type="submission" date="2020-02" db="EMBL/GenBank/DDBJ databases">
        <authorList>
            <person name="Meier V. D."/>
        </authorList>
    </citation>
    <scope>NUCLEOTIDE SEQUENCE</scope>
    <source>
        <strain evidence="11">AVDCRST_MAG26</strain>
    </source>
</reference>
<comment type="catalytic activity">
    <reaction evidence="9">
        <text>GMP + ATP = GDP + ADP</text>
        <dbReference type="Rhea" id="RHEA:20780"/>
        <dbReference type="ChEBI" id="CHEBI:30616"/>
        <dbReference type="ChEBI" id="CHEBI:58115"/>
        <dbReference type="ChEBI" id="CHEBI:58189"/>
        <dbReference type="ChEBI" id="CHEBI:456216"/>
        <dbReference type="EC" id="2.7.4.8"/>
    </reaction>
</comment>
<gene>
    <name evidence="9" type="primary">gmk</name>
    <name evidence="11" type="ORF">AVDCRST_MAG26-3911</name>
</gene>
<keyword evidence="9" id="KW-0963">Cytoplasm</keyword>
<feature type="domain" description="Guanylate kinase-like" evidence="10">
    <location>
        <begin position="21"/>
        <end position="201"/>
    </location>
</feature>
<evidence type="ECO:0000256" key="8">
    <source>
        <dbReference type="ARBA" id="ARBA00030128"/>
    </source>
</evidence>
<evidence type="ECO:0000256" key="3">
    <source>
        <dbReference type="ARBA" id="ARBA00016296"/>
    </source>
</evidence>
<dbReference type="CDD" id="cd00071">
    <property type="entry name" value="GMPK"/>
    <property type="match status" value="1"/>
</dbReference>
<evidence type="ECO:0000256" key="4">
    <source>
        <dbReference type="ARBA" id="ARBA00022679"/>
    </source>
</evidence>
<dbReference type="InterPro" id="IPR008145">
    <property type="entry name" value="GK/Ca_channel_bsu"/>
</dbReference>
<name>A0A6J4JV27_9CHLR</name>
<organism evidence="11">
    <name type="scientific">uncultured Chloroflexia bacterium</name>
    <dbReference type="NCBI Taxonomy" id="1672391"/>
    <lineage>
        <taxon>Bacteria</taxon>
        <taxon>Bacillati</taxon>
        <taxon>Chloroflexota</taxon>
        <taxon>Chloroflexia</taxon>
        <taxon>environmental samples</taxon>
    </lineage>
</organism>